<sequence>MRHTLVIIFALFNGILYANSGDYRININIKGLPENCEALLKDFESNTDINRTRIENGKATIKGQIQNGPRLLFLTVLAGANSYWCNFMIGNEEVWLTASVNDFPFKVHVKGSPVNDVFYALNLQLADDRMRRDSLFTRAKSIMAAPEYKTELKRLVREMAVIDSMEIVTKKEFIEANLQSHPAVLELFLLRSSYEKEEVANMYLLLSDSLKASAYGIKLKNYLGIAKIVAKGDKVFPFTAVDKDGKTFSFPIANNKFLLLDFTKDYCPPCVQSVKELKEISKKYGSQLEVIGFSPDEKQSWLKGLQRDQPTWLCLWDGKGSAGPVMLNYGVQAYPTFVLVDAAGIVVARSVGYSAGSLQQLLLPFLK</sequence>
<dbReference type="SUPFAM" id="SSF52833">
    <property type="entry name" value="Thioredoxin-like"/>
    <property type="match status" value="1"/>
</dbReference>
<dbReference type="Gene3D" id="3.40.30.10">
    <property type="entry name" value="Glutaredoxin"/>
    <property type="match status" value="1"/>
</dbReference>
<dbReference type="InterPro" id="IPR013766">
    <property type="entry name" value="Thioredoxin_domain"/>
</dbReference>
<dbReference type="InterPro" id="IPR017937">
    <property type="entry name" value="Thioredoxin_CS"/>
</dbReference>
<protein>
    <submittedName>
        <fullName evidence="3">AhpC/TSA family protein</fullName>
    </submittedName>
</protein>
<dbReference type="InterPro" id="IPR025380">
    <property type="entry name" value="DUF4369"/>
</dbReference>
<reference evidence="3 4" key="1">
    <citation type="submission" date="2020-01" db="EMBL/GenBank/DDBJ databases">
        <title>Genome analysis.</title>
        <authorList>
            <person name="Wu S."/>
            <person name="Wang G."/>
        </authorList>
    </citation>
    <scope>NUCLEOTIDE SEQUENCE [LARGE SCALE GENOMIC DNA]</scope>
    <source>
        <strain evidence="3 4">SYL130</strain>
    </source>
</reference>
<keyword evidence="4" id="KW-1185">Reference proteome</keyword>
<dbReference type="PANTHER" id="PTHR42852">
    <property type="entry name" value="THIOL:DISULFIDE INTERCHANGE PROTEIN DSBE"/>
    <property type="match status" value="1"/>
</dbReference>
<evidence type="ECO:0000256" key="1">
    <source>
        <dbReference type="ARBA" id="ARBA00023284"/>
    </source>
</evidence>
<accession>A0ABW9ZUX4</accession>
<dbReference type="PROSITE" id="PS00194">
    <property type="entry name" value="THIOREDOXIN_1"/>
    <property type="match status" value="1"/>
</dbReference>
<dbReference type="Pfam" id="PF13905">
    <property type="entry name" value="Thioredoxin_8"/>
    <property type="match status" value="1"/>
</dbReference>
<gene>
    <name evidence="3" type="ORF">GWC95_13575</name>
</gene>
<dbReference type="RefSeq" id="WP_161819262.1">
    <property type="nucleotide sequence ID" value="NZ_JAACJS010000015.1"/>
</dbReference>
<dbReference type="InterPro" id="IPR012336">
    <property type="entry name" value="Thioredoxin-like_fold"/>
</dbReference>
<evidence type="ECO:0000313" key="3">
    <source>
        <dbReference type="EMBL" id="NCI50958.1"/>
    </source>
</evidence>
<dbReference type="InterPro" id="IPR036249">
    <property type="entry name" value="Thioredoxin-like_sf"/>
</dbReference>
<dbReference type="EMBL" id="JAACJS010000015">
    <property type="protein sequence ID" value="NCI50958.1"/>
    <property type="molecule type" value="Genomic_DNA"/>
</dbReference>
<keyword evidence="1" id="KW-0676">Redox-active center</keyword>
<dbReference type="Pfam" id="PF14289">
    <property type="entry name" value="DUF4369"/>
    <property type="match status" value="1"/>
</dbReference>
<evidence type="ECO:0000259" key="2">
    <source>
        <dbReference type="PROSITE" id="PS51352"/>
    </source>
</evidence>
<proteinExistence type="predicted"/>
<dbReference type="CDD" id="cd02966">
    <property type="entry name" value="TlpA_like_family"/>
    <property type="match status" value="1"/>
</dbReference>
<organism evidence="3 4">
    <name type="scientific">Sediminibacterium roseum</name>
    <dbReference type="NCBI Taxonomy" id="1978412"/>
    <lineage>
        <taxon>Bacteria</taxon>
        <taxon>Pseudomonadati</taxon>
        <taxon>Bacteroidota</taxon>
        <taxon>Chitinophagia</taxon>
        <taxon>Chitinophagales</taxon>
        <taxon>Chitinophagaceae</taxon>
        <taxon>Sediminibacterium</taxon>
    </lineage>
</organism>
<dbReference type="Proteomes" id="UP000753802">
    <property type="component" value="Unassembled WGS sequence"/>
</dbReference>
<name>A0ABW9ZUX4_9BACT</name>
<dbReference type="PROSITE" id="PS51352">
    <property type="entry name" value="THIOREDOXIN_2"/>
    <property type="match status" value="1"/>
</dbReference>
<dbReference type="PANTHER" id="PTHR42852:SF13">
    <property type="entry name" value="PROTEIN DIPZ"/>
    <property type="match status" value="1"/>
</dbReference>
<dbReference type="InterPro" id="IPR050553">
    <property type="entry name" value="Thioredoxin_ResA/DsbE_sf"/>
</dbReference>
<comment type="caution">
    <text evidence="3">The sequence shown here is derived from an EMBL/GenBank/DDBJ whole genome shotgun (WGS) entry which is preliminary data.</text>
</comment>
<evidence type="ECO:0000313" key="4">
    <source>
        <dbReference type="Proteomes" id="UP000753802"/>
    </source>
</evidence>
<feature type="domain" description="Thioredoxin" evidence="2">
    <location>
        <begin position="229"/>
        <end position="367"/>
    </location>
</feature>